<evidence type="ECO:0000313" key="3">
    <source>
        <dbReference type="Proteomes" id="UP001519363"/>
    </source>
</evidence>
<evidence type="ECO:0000313" key="2">
    <source>
        <dbReference type="EMBL" id="MBP2477684.1"/>
    </source>
</evidence>
<dbReference type="Proteomes" id="UP001519363">
    <property type="component" value="Unassembled WGS sequence"/>
</dbReference>
<organism evidence="2 3">
    <name type="scientific">Crossiella equi</name>
    <dbReference type="NCBI Taxonomy" id="130796"/>
    <lineage>
        <taxon>Bacteria</taxon>
        <taxon>Bacillati</taxon>
        <taxon>Actinomycetota</taxon>
        <taxon>Actinomycetes</taxon>
        <taxon>Pseudonocardiales</taxon>
        <taxon>Pseudonocardiaceae</taxon>
        <taxon>Crossiella</taxon>
    </lineage>
</organism>
<dbReference type="RefSeq" id="WP_209707463.1">
    <property type="nucleotide sequence ID" value="NZ_JAGIOO010000001.1"/>
</dbReference>
<evidence type="ECO:0000256" key="1">
    <source>
        <dbReference type="SAM" id="MobiDB-lite"/>
    </source>
</evidence>
<name>A0ABS5ANB2_9PSEU</name>
<reference evidence="2 3" key="1">
    <citation type="submission" date="2021-03" db="EMBL/GenBank/DDBJ databases">
        <title>Sequencing the genomes of 1000 actinobacteria strains.</title>
        <authorList>
            <person name="Klenk H.-P."/>
        </authorList>
    </citation>
    <scope>NUCLEOTIDE SEQUENCE [LARGE SCALE GENOMIC DNA]</scope>
    <source>
        <strain evidence="2 3">DSM 44580</strain>
    </source>
</reference>
<accession>A0ABS5ANB2</accession>
<comment type="caution">
    <text evidence="2">The sequence shown here is derived from an EMBL/GenBank/DDBJ whole genome shotgun (WGS) entry which is preliminary data.</text>
</comment>
<feature type="region of interest" description="Disordered" evidence="1">
    <location>
        <begin position="221"/>
        <end position="249"/>
    </location>
</feature>
<gene>
    <name evidence="2" type="ORF">JOF53_006556</name>
</gene>
<proteinExistence type="predicted"/>
<keyword evidence="3" id="KW-1185">Reference proteome</keyword>
<dbReference type="EMBL" id="JAGIOO010000001">
    <property type="protein sequence ID" value="MBP2477684.1"/>
    <property type="molecule type" value="Genomic_DNA"/>
</dbReference>
<sequence>MPALLPADGPALPVQLVRAMCRRHTGLTAAALAELAPVAAAGHTAHLLLHIAEHAPDWAAGRGTPPQFITRSRALAGVGWDQAAAQVALPGEAERLAAYRRVGEIATTHLVGLAEAMIRHIIRQMRLRQSAQTAVLDVEDMLATGRAAVAQGIWAYDPARPSGAHYLRTWIEEHVKRDLAGAAYQVSLPTRVRARFLRIAGVRASLADRLGREPTDAELLARPDAGFTQRDLDEERQTRPRRGRTGLGLQAASHNNGALYSGVELSEVRRVRPATYDPTDPQNDVIEDRVLQHHDEHNGPATSGWRAALEVLQLGRIQREIVARSLGLAPFENLPQTERTERMVAAAVGLKRSTVHDVLSALRTEMNRPGGRLHHLLAMLSTEDREGLGLQSFQQLLGPLEDANPPGPAPVILTKALPHNLPSPVPSDAIRRRGLLVRYECTRRRCGWAGYEHSLHRRFTLRRIRCPDCGNTAHACQHRRVGEGVG</sequence>
<protein>
    <submittedName>
        <fullName evidence="2">Uncharacterized protein</fullName>
    </submittedName>
</protein>